<dbReference type="AGR" id="MGI:1278330"/>
<reference evidence="1" key="7">
    <citation type="journal article" date="2005" name="Science">
        <title>The Transcriptional Landscape of the Mammalian Genome.</title>
        <authorList>
            <consortium name="The FANTOM Consortium"/>
            <consortium name="Riken Genome Exploration Research Group and Genome Science Group (Genome Network Project Core Group)"/>
        </authorList>
    </citation>
    <scope>NUCLEOTIDE SEQUENCE</scope>
    <source>
        <strain evidence="1">C57BL/6J</strain>
        <tissue evidence="1">Oviduct</tissue>
    </source>
</reference>
<evidence type="ECO:0000313" key="1">
    <source>
        <dbReference type="EMBL" id="BAC35605.1"/>
    </source>
</evidence>
<name>Q8BW85_MOUSE</name>
<dbReference type="EMBL" id="AK053968">
    <property type="protein sequence ID" value="BAC35605.1"/>
    <property type="molecule type" value="mRNA"/>
</dbReference>
<gene>
    <name evidence="2" type="primary">Smpd2</name>
</gene>
<accession>Q8BW85</accession>
<reference evidence="1" key="8">
    <citation type="journal article" date="2005" name="Science">
        <title>Antisense Transcription in the Mammalian Transcriptome.</title>
        <authorList>
            <consortium name="RIKEN Genome Exploration Research Group and Genome Science Group (Genome Network Project Core Group) and the FANTOM Consortium"/>
        </authorList>
    </citation>
    <scope>NUCLEOTIDE SEQUENCE</scope>
    <source>
        <strain evidence="1">C57BL/6J</strain>
        <tissue evidence="1">Oviduct</tissue>
    </source>
</reference>
<reference evidence="1" key="5">
    <citation type="submission" date="2001-07" db="EMBL/GenBank/DDBJ databases">
        <authorList>
            <person name="Adachi J."/>
            <person name="Aizawa K."/>
            <person name="Akimura T."/>
            <person name="Arakawa T."/>
            <person name="Bono H."/>
            <person name="Carninci P."/>
            <person name="Fukuda S."/>
            <person name="Furuno M."/>
            <person name="Hanagaki T."/>
            <person name="Hara A."/>
            <person name="Hashizume W."/>
            <person name="Hayashida K."/>
            <person name="Hayatsu N."/>
            <person name="Hiramoto K."/>
            <person name="Hiraoka T."/>
            <person name="Hirozane T."/>
            <person name="Hori F."/>
            <person name="Imotani K."/>
            <person name="Ishii Y."/>
            <person name="Itoh M."/>
            <person name="Kagawa I."/>
            <person name="Kasukawa T."/>
            <person name="Katoh H."/>
            <person name="Kawai J."/>
            <person name="Kojima Y."/>
            <person name="Kondo S."/>
            <person name="Konno H."/>
            <person name="Kouda M."/>
            <person name="Koya S."/>
            <person name="Kurihara C."/>
            <person name="Matsuyama T."/>
            <person name="Miyazaki A."/>
            <person name="Murata M."/>
            <person name="Nakamura M."/>
            <person name="Nishi K."/>
            <person name="Nomura K."/>
            <person name="Numazaki R."/>
            <person name="Ohno M."/>
            <person name="Ohsato N."/>
            <person name="Okazaki Y."/>
            <person name="Saito R."/>
            <person name="Saitoh H."/>
            <person name="Sakai C."/>
            <person name="Sakai K."/>
            <person name="Sakazume N."/>
            <person name="Sano H."/>
            <person name="Sasaki D."/>
            <person name="Shibata K."/>
            <person name="Shinagawa A."/>
            <person name="Shiraki T."/>
            <person name="Sogabe Y."/>
            <person name="Tagami M."/>
            <person name="Tagawa A."/>
            <person name="Takahashi F."/>
            <person name="Takaku-Akahira S."/>
            <person name="Takeda Y."/>
            <person name="Tanaka T."/>
            <person name="Tomaru A."/>
            <person name="Toya T."/>
            <person name="Yasunishi A."/>
            <person name="Muramatsu M."/>
            <person name="Hayashizaki Y."/>
        </authorList>
    </citation>
    <scope>NUCLEOTIDE SEQUENCE</scope>
    <source>
        <strain evidence="1">C57BL/6J</strain>
        <tissue evidence="1">Oviduct</tissue>
    </source>
</reference>
<proteinExistence type="evidence at transcript level"/>
<reference evidence="1" key="1">
    <citation type="journal article" date="1999" name="Methods Enzymol.">
        <title>High-efficiency full-length cDNA cloning.</title>
        <authorList>
            <person name="Carninci P."/>
            <person name="Hayashizaki Y."/>
        </authorList>
    </citation>
    <scope>NUCLEOTIDE SEQUENCE</scope>
    <source>
        <strain evidence="1">C57BL/6J</strain>
        <tissue evidence="1">Oviduct</tissue>
    </source>
</reference>
<organism evidence="1">
    <name type="scientific">Mus musculus</name>
    <name type="common">Mouse</name>
    <dbReference type="NCBI Taxonomy" id="10090"/>
    <lineage>
        <taxon>Eukaryota</taxon>
        <taxon>Metazoa</taxon>
        <taxon>Chordata</taxon>
        <taxon>Craniata</taxon>
        <taxon>Vertebrata</taxon>
        <taxon>Euteleostomi</taxon>
        <taxon>Mammalia</taxon>
        <taxon>Eutheria</taxon>
        <taxon>Euarchontoglires</taxon>
        <taxon>Glires</taxon>
        <taxon>Rodentia</taxon>
        <taxon>Myomorpha</taxon>
        <taxon>Muroidea</taxon>
        <taxon>Muridae</taxon>
        <taxon>Murinae</taxon>
        <taxon>Mus</taxon>
        <taxon>Mus</taxon>
    </lineage>
</organism>
<sequence length="141" mass="15737">MWTLVVREGQGLARLKKTCFLPRHVREGTGRWLRGCSPRLGALTYQQLRLKTLSRREKLSFMAGVLRSKGGEADCAHRLIALSCAAPTQERELVGGGGRLLRYWDKGRPSTRKEGRLQIPGWLREAAGSPGRNLGWTVPDS</sequence>
<reference evidence="1" key="2">
    <citation type="journal article" date="2000" name="Genome Res.">
        <title>Normalization and subtraction of cap-trapper-selected cDNAs to prepare full-length cDNA libraries for rapid discovery of new genes.</title>
        <authorList>
            <person name="Carninci P."/>
            <person name="Shibata Y."/>
            <person name="Hayatsu N."/>
            <person name="Sugahara Y."/>
            <person name="Shibata K."/>
            <person name="Itoh M."/>
            <person name="Konno H."/>
            <person name="Okazaki Y."/>
            <person name="Muramatsu M."/>
            <person name="Hayashizaki Y."/>
        </authorList>
    </citation>
    <scope>NUCLEOTIDE SEQUENCE</scope>
    <source>
        <strain evidence="1">C57BL/6J</strain>
        <tissue evidence="1">Oviduct</tissue>
    </source>
</reference>
<reference evidence="1" key="6">
    <citation type="journal article" date="2002" name="Nature">
        <title>Analysis of the mouse transcriptome based on functional annotation of 60,770 full-length cDNAs.</title>
        <authorList>
            <consortium name="The FANTOM Consortium and the RIKEN Genome Exploration Research Group Phase I and II Team"/>
        </authorList>
    </citation>
    <scope>NUCLEOTIDE SEQUENCE</scope>
    <source>
        <strain evidence="1">C57BL/6J</strain>
        <tissue evidence="1">Oviduct</tissue>
    </source>
</reference>
<dbReference type="MGI" id="MGI:1278330">
    <property type="gene designation" value="Smpd2"/>
</dbReference>
<reference evidence="1" key="3">
    <citation type="journal article" date="2000" name="Genome Res.">
        <title>RIKEN integrated sequence analysis (RISA) system--384-format sequencing pipeline with 384 multicapillary sequencer.</title>
        <authorList>
            <person name="Shibata K."/>
            <person name="Itoh M."/>
            <person name="Aizawa K."/>
            <person name="Nagaoka S."/>
            <person name="Sasaki N."/>
            <person name="Carninci P."/>
            <person name="Konno H."/>
            <person name="Akiyama J."/>
            <person name="Nishi K."/>
            <person name="Kitsunai T."/>
            <person name="Tashiro H."/>
            <person name="Itoh M."/>
            <person name="Sumi N."/>
            <person name="Ishii Y."/>
            <person name="Nakamura S."/>
            <person name="Hazama M."/>
            <person name="Nishine T."/>
            <person name="Harada A."/>
            <person name="Yamamoto R."/>
            <person name="Matsumoto H."/>
            <person name="Sakaguchi S."/>
            <person name="Ikegami T."/>
            <person name="Kashiwagi K."/>
            <person name="Fujiwake S."/>
            <person name="Inoue K."/>
            <person name="Togawa Y."/>
            <person name="Izawa M."/>
            <person name="Ohara E."/>
            <person name="Watahiki M."/>
            <person name="Yoneda Y."/>
            <person name="Ishikawa T."/>
            <person name="Ozawa K."/>
            <person name="Tanaka T."/>
            <person name="Matsuura S."/>
            <person name="Kawai J."/>
            <person name="Okazaki Y."/>
            <person name="Muramatsu M."/>
            <person name="Inoue Y."/>
            <person name="Kira A."/>
            <person name="Hayashizaki Y."/>
        </authorList>
    </citation>
    <scope>NUCLEOTIDE SEQUENCE</scope>
    <source>
        <strain evidence="1">C57BL/6J</strain>
        <tissue evidence="1">Oviduct</tissue>
    </source>
</reference>
<dbReference type="AlphaFoldDB" id="Q8BW85"/>
<evidence type="ECO:0000313" key="2">
    <source>
        <dbReference type="MGI" id="MGI:1278330"/>
    </source>
</evidence>
<reference evidence="1" key="4">
    <citation type="journal article" date="2001" name="Nature">
        <title>Functional annotation of a full-length mouse cDNA collection.</title>
        <authorList>
            <consortium name="The RIKEN Genome Exploration Research Group Phase II Team and the FANTOM Consortium"/>
        </authorList>
    </citation>
    <scope>NUCLEOTIDE SEQUENCE</scope>
    <source>
        <strain evidence="1">C57BL/6J</strain>
        <tissue evidence="1">Oviduct</tissue>
    </source>
</reference>
<protein>
    <submittedName>
        <fullName evidence="1">Uncharacterized protein</fullName>
    </submittedName>
</protein>